<dbReference type="GO" id="GO:0004252">
    <property type="term" value="F:serine-type endopeptidase activity"/>
    <property type="evidence" value="ECO:0007669"/>
    <property type="project" value="InterPro"/>
</dbReference>
<name>A0A7X0JVS1_9GAMM</name>
<sequence length="274" mass="30612">MNKVLLGWACLVVALHVPLSQASTDQSSQVTSVPHHLLDKHRNNSKPIQLDERGLHLNYPEERQLVDSRQWPWRAIGQVNVAASHYCSGVLIAPDKVLTVAHCLWDAYSKDWYSPEDIHFVAAYSQGSYLAYSRIHSFKAAGKFNAVGQIDLETVHTDWAVLDLRQDIGNKVGFLPLSEKRRVASGAEVTLAGYRRDRPEVLTAQKDCKILAWNRSGASFDHNCEIIQGDSGGPILQQHKGYWQVLGIQSLEAKMEDKRWGVAVATKALNIPKP</sequence>
<dbReference type="InterPro" id="IPR001314">
    <property type="entry name" value="Peptidase_S1A"/>
</dbReference>
<accession>A0A7X0JVS1</accession>
<protein>
    <submittedName>
        <fullName evidence="4">Protease YdgD</fullName>
        <ecNumber evidence="4">3.4.21.-</ecNumber>
    </submittedName>
</protein>
<dbReference type="AlphaFoldDB" id="A0A7X0JVS1"/>
<comment type="caution">
    <text evidence="4">The sequence shown here is derived from an EMBL/GenBank/DDBJ whole genome shotgun (WGS) entry which is preliminary data.</text>
</comment>
<dbReference type="SUPFAM" id="SSF50494">
    <property type="entry name" value="Trypsin-like serine proteases"/>
    <property type="match status" value="1"/>
</dbReference>
<gene>
    <name evidence="4" type="ORF">HNR48_003404</name>
</gene>
<dbReference type="EMBL" id="JACHHT010000003">
    <property type="protein sequence ID" value="MBB6523102.1"/>
    <property type="molecule type" value="Genomic_DNA"/>
</dbReference>
<dbReference type="InterPro" id="IPR050966">
    <property type="entry name" value="Glutamyl_endopeptidase"/>
</dbReference>
<evidence type="ECO:0000313" key="5">
    <source>
        <dbReference type="Proteomes" id="UP000528457"/>
    </source>
</evidence>
<dbReference type="Pfam" id="PF00089">
    <property type="entry name" value="Trypsin"/>
    <property type="match status" value="1"/>
</dbReference>
<dbReference type="PROSITE" id="PS50240">
    <property type="entry name" value="TRYPSIN_DOM"/>
    <property type="match status" value="1"/>
</dbReference>
<dbReference type="FunCoup" id="A0A7X0JVS1">
    <property type="interactions" value="58"/>
</dbReference>
<organism evidence="4 5">
    <name type="scientific">Pseudoteredinibacter isoporae</name>
    <dbReference type="NCBI Taxonomy" id="570281"/>
    <lineage>
        <taxon>Bacteria</taxon>
        <taxon>Pseudomonadati</taxon>
        <taxon>Pseudomonadota</taxon>
        <taxon>Gammaproteobacteria</taxon>
        <taxon>Cellvibrionales</taxon>
        <taxon>Cellvibrionaceae</taxon>
        <taxon>Pseudoteredinibacter</taxon>
    </lineage>
</organism>
<dbReference type="Proteomes" id="UP000528457">
    <property type="component" value="Unassembled WGS sequence"/>
</dbReference>
<dbReference type="InterPro" id="IPR043504">
    <property type="entry name" value="Peptidase_S1_PA_chymotrypsin"/>
</dbReference>
<dbReference type="InterPro" id="IPR001254">
    <property type="entry name" value="Trypsin_dom"/>
</dbReference>
<dbReference type="EC" id="3.4.21.-" evidence="4"/>
<dbReference type="GO" id="GO:0006508">
    <property type="term" value="P:proteolysis"/>
    <property type="evidence" value="ECO:0007669"/>
    <property type="project" value="UniProtKB-KW"/>
</dbReference>
<dbReference type="Gene3D" id="2.40.10.10">
    <property type="entry name" value="Trypsin-like serine proteases"/>
    <property type="match status" value="2"/>
</dbReference>
<evidence type="ECO:0000256" key="2">
    <source>
        <dbReference type="SAM" id="SignalP"/>
    </source>
</evidence>
<keyword evidence="4" id="KW-0645">Protease</keyword>
<keyword evidence="5" id="KW-1185">Reference proteome</keyword>
<proteinExistence type="predicted"/>
<feature type="domain" description="Peptidase S1" evidence="3">
    <location>
        <begin position="70"/>
        <end position="274"/>
    </location>
</feature>
<feature type="chain" id="PRO_5030811387" evidence="2">
    <location>
        <begin position="23"/>
        <end position="274"/>
    </location>
</feature>
<feature type="signal peptide" evidence="2">
    <location>
        <begin position="1"/>
        <end position="22"/>
    </location>
</feature>
<dbReference type="PANTHER" id="PTHR15462:SF8">
    <property type="entry name" value="SERINE PROTEASE"/>
    <property type="match status" value="1"/>
</dbReference>
<keyword evidence="1 2" id="KW-0732">Signal</keyword>
<dbReference type="RefSeq" id="WP_166843815.1">
    <property type="nucleotide sequence ID" value="NZ_JAAONY010000003.1"/>
</dbReference>
<keyword evidence="4" id="KW-0378">Hydrolase</keyword>
<evidence type="ECO:0000313" key="4">
    <source>
        <dbReference type="EMBL" id="MBB6523102.1"/>
    </source>
</evidence>
<reference evidence="4 5" key="1">
    <citation type="submission" date="2020-08" db="EMBL/GenBank/DDBJ databases">
        <title>Genomic Encyclopedia of Type Strains, Phase IV (KMG-IV): sequencing the most valuable type-strain genomes for metagenomic binning, comparative biology and taxonomic classification.</title>
        <authorList>
            <person name="Goeker M."/>
        </authorList>
    </citation>
    <scope>NUCLEOTIDE SEQUENCE [LARGE SCALE GENOMIC DNA]</scope>
    <source>
        <strain evidence="4 5">DSM 22368</strain>
    </source>
</reference>
<dbReference type="InParanoid" id="A0A7X0JVS1"/>
<evidence type="ECO:0000256" key="1">
    <source>
        <dbReference type="ARBA" id="ARBA00022729"/>
    </source>
</evidence>
<evidence type="ECO:0000259" key="3">
    <source>
        <dbReference type="PROSITE" id="PS50240"/>
    </source>
</evidence>
<dbReference type="PRINTS" id="PR00722">
    <property type="entry name" value="CHYMOTRYPSIN"/>
</dbReference>
<dbReference type="PANTHER" id="PTHR15462">
    <property type="entry name" value="SERINE PROTEASE"/>
    <property type="match status" value="1"/>
</dbReference>
<dbReference type="InterPro" id="IPR009003">
    <property type="entry name" value="Peptidase_S1_PA"/>
</dbReference>